<dbReference type="RefSeq" id="WP_152152248.1">
    <property type="nucleotide sequence ID" value="NZ_WEIO01000006.1"/>
</dbReference>
<feature type="region of interest" description="Disordered" evidence="7">
    <location>
        <begin position="365"/>
        <end position="390"/>
    </location>
</feature>
<organism evidence="10 11">
    <name type="scientific">Bacillus aerolatus</name>
    <dbReference type="NCBI Taxonomy" id="2653354"/>
    <lineage>
        <taxon>Bacteria</taxon>
        <taxon>Bacillati</taxon>
        <taxon>Bacillota</taxon>
        <taxon>Bacilli</taxon>
        <taxon>Bacillales</taxon>
        <taxon>Bacillaceae</taxon>
        <taxon>Bacillus</taxon>
    </lineage>
</organism>
<protein>
    <submittedName>
        <fullName evidence="10">FUSC family protein</fullName>
    </submittedName>
</protein>
<dbReference type="InterPro" id="IPR036259">
    <property type="entry name" value="MFS_trans_sf"/>
</dbReference>
<comment type="caution">
    <text evidence="10">The sequence shown here is derived from an EMBL/GenBank/DDBJ whole genome shotgun (WGS) entry which is preliminary data.</text>
</comment>
<feature type="transmembrane region" description="Helical" evidence="8">
    <location>
        <begin position="443"/>
        <end position="461"/>
    </location>
</feature>
<dbReference type="Pfam" id="PF13515">
    <property type="entry name" value="FUSC_2"/>
    <property type="match status" value="1"/>
</dbReference>
<keyword evidence="3 8" id="KW-0812">Transmembrane</keyword>
<evidence type="ECO:0000256" key="6">
    <source>
        <dbReference type="ARBA" id="ARBA00043993"/>
    </source>
</evidence>
<dbReference type="Proteomes" id="UP000429595">
    <property type="component" value="Unassembled WGS sequence"/>
</dbReference>
<evidence type="ECO:0000256" key="5">
    <source>
        <dbReference type="ARBA" id="ARBA00023136"/>
    </source>
</evidence>
<keyword evidence="4 8" id="KW-1133">Transmembrane helix</keyword>
<reference evidence="10 11" key="1">
    <citation type="submission" date="2019-10" db="EMBL/GenBank/DDBJ databases">
        <title>Bacillus aerolatum sp. nov., isolated from bioaerosol of sport playgrounds.</title>
        <authorList>
            <person name="Chen P."/>
            <person name="Zhang G."/>
        </authorList>
    </citation>
    <scope>NUCLEOTIDE SEQUENCE [LARGE SCALE GENOMIC DNA]</scope>
    <source>
        <strain evidence="10 11">CX253</strain>
    </source>
</reference>
<feature type="domain" description="Integral membrane bound transporter" evidence="9">
    <location>
        <begin position="407"/>
        <end position="534"/>
    </location>
</feature>
<sequence>MGHLHINHHWIRKLLASDPGRKRFQQAGKATISLILSVFTMLFVLHTAENALFTPVIVSGMVGLMGITVVKDQTKRKKKVTTLLVGVSAAFGVTSGFLLAGNAYYIDVLMILIVFSSFYFSRFGSRYFSLSMIGLMTIYISSVLKISLTQLPWLYVGITIGTAYAFVNNFFLFKDSARILKRSMRSFHIQINLTFDLLVKVIQGTNTRRIKKLKKNVQKLSEYARAVSEDLNEQDIKEIWPSLETAQLQLYIFDTEMLVETLTDSIQRLKKAEAFETVELRRLLAWVVKSLRDVEVLAQNYEEQNLEEAEKAVLALRFVITDLLNQQEQPKGWLFLIRRIESIANHVVEGATTIQQALHERKHAEDKLEVKEDIREEKDSSNKEDKAEGLKPSTKKALQALIVSILSIIVGQIISPAYPYWVLLTAYIVLLGTESVGRTYIKGFQRSLGTVVGAVIGFALAKLVSDHVVTEVILLFSVVFLAFYFFSVSYTLMSMFITMLLAFMYDLILNGISFPLLWARIIDTVAGAAIALAVSAVIFPKKTKERVIEACVDFLDELNPYVTNYLRGFREDVNVNGLTDSAFKMNHKLQSIKEEARSLLQRPGALSHSGIARWITIFTALNYFARHLVASSYRKNFNYPEELVEVFIQLEEKVNYNIKTLSKLIKGTERTATVYNLNKERIQIERLAPSRYQSQRDLIHHLYYVWRINQSLVALGIDLGAVEKE</sequence>
<evidence type="ECO:0000256" key="3">
    <source>
        <dbReference type="ARBA" id="ARBA00022692"/>
    </source>
</evidence>
<dbReference type="PANTHER" id="PTHR30509:SF9">
    <property type="entry name" value="MULTIDRUG RESISTANCE PROTEIN MDTO"/>
    <property type="match status" value="1"/>
</dbReference>
<keyword evidence="11" id="KW-1185">Reference proteome</keyword>
<feature type="transmembrane region" description="Helical" evidence="8">
    <location>
        <begin position="400"/>
        <end position="423"/>
    </location>
</feature>
<keyword evidence="5 8" id="KW-0472">Membrane</keyword>
<dbReference type="InterPro" id="IPR049453">
    <property type="entry name" value="Memb_transporter_dom"/>
</dbReference>
<name>A0A6I1FET5_9BACI</name>
<evidence type="ECO:0000256" key="7">
    <source>
        <dbReference type="SAM" id="MobiDB-lite"/>
    </source>
</evidence>
<evidence type="ECO:0000256" key="4">
    <source>
        <dbReference type="ARBA" id="ARBA00022989"/>
    </source>
</evidence>
<evidence type="ECO:0000256" key="8">
    <source>
        <dbReference type="SAM" id="Phobius"/>
    </source>
</evidence>
<feature type="transmembrane region" description="Helical" evidence="8">
    <location>
        <begin position="127"/>
        <end position="147"/>
    </location>
</feature>
<comment type="subcellular location">
    <subcellularLocation>
        <location evidence="1">Cell membrane</location>
        <topology evidence="1">Multi-pass membrane protein</topology>
    </subcellularLocation>
</comment>
<feature type="transmembrane region" description="Helical" evidence="8">
    <location>
        <begin position="153"/>
        <end position="173"/>
    </location>
</feature>
<dbReference type="SUPFAM" id="SSF103473">
    <property type="entry name" value="MFS general substrate transporter"/>
    <property type="match status" value="1"/>
</dbReference>
<dbReference type="EMBL" id="WEIO01000006">
    <property type="protein sequence ID" value="KAB7706295.1"/>
    <property type="molecule type" value="Genomic_DNA"/>
</dbReference>
<dbReference type="GO" id="GO:0005886">
    <property type="term" value="C:plasma membrane"/>
    <property type="evidence" value="ECO:0007669"/>
    <property type="project" value="UniProtKB-SubCell"/>
</dbReference>
<evidence type="ECO:0000256" key="1">
    <source>
        <dbReference type="ARBA" id="ARBA00004651"/>
    </source>
</evidence>
<evidence type="ECO:0000313" key="10">
    <source>
        <dbReference type="EMBL" id="KAB7706295.1"/>
    </source>
</evidence>
<evidence type="ECO:0000313" key="11">
    <source>
        <dbReference type="Proteomes" id="UP000429595"/>
    </source>
</evidence>
<feature type="transmembrane region" description="Helical" evidence="8">
    <location>
        <begin position="82"/>
        <end position="98"/>
    </location>
</feature>
<feature type="transmembrane region" description="Helical" evidence="8">
    <location>
        <begin position="473"/>
        <end position="505"/>
    </location>
</feature>
<gene>
    <name evidence="10" type="ORF">F9802_12040</name>
</gene>
<evidence type="ECO:0000256" key="2">
    <source>
        <dbReference type="ARBA" id="ARBA00022475"/>
    </source>
</evidence>
<dbReference type="PANTHER" id="PTHR30509">
    <property type="entry name" value="P-HYDROXYBENZOIC ACID EFFLUX PUMP SUBUNIT-RELATED"/>
    <property type="match status" value="1"/>
</dbReference>
<evidence type="ECO:0000259" key="9">
    <source>
        <dbReference type="Pfam" id="PF13515"/>
    </source>
</evidence>
<feature type="transmembrane region" description="Helical" evidence="8">
    <location>
        <begin position="51"/>
        <end position="70"/>
    </location>
</feature>
<comment type="similarity">
    <text evidence="6">Belongs to the YccS/YhfK family.</text>
</comment>
<feature type="transmembrane region" description="Helical" evidence="8">
    <location>
        <begin position="104"/>
        <end position="120"/>
    </location>
</feature>
<feature type="transmembrane region" description="Helical" evidence="8">
    <location>
        <begin position="517"/>
        <end position="539"/>
    </location>
</feature>
<feature type="compositionally biased region" description="Basic and acidic residues" evidence="7">
    <location>
        <begin position="365"/>
        <end position="389"/>
    </location>
</feature>
<dbReference type="AlphaFoldDB" id="A0A6I1FET5"/>
<accession>A0A6I1FET5</accession>
<proteinExistence type="inferred from homology"/>
<feature type="transmembrane region" description="Helical" evidence="8">
    <location>
        <begin position="27"/>
        <end position="45"/>
    </location>
</feature>
<keyword evidence="2" id="KW-1003">Cell membrane</keyword>